<evidence type="ECO:0000256" key="1">
    <source>
        <dbReference type="SAM" id="MobiDB-lite"/>
    </source>
</evidence>
<dbReference type="InterPro" id="IPR025295">
    <property type="entry name" value="eCIS_core_dom"/>
</dbReference>
<name>A0ABW4F8H9_9PSEU</name>
<comment type="caution">
    <text evidence="3">The sequence shown here is derived from an EMBL/GenBank/DDBJ whole genome shotgun (WGS) entry which is preliminary data.</text>
</comment>
<dbReference type="Pfam" id="PF13699">
    <property type="entry name" value="eCIS_core"/>
    <property type="match status" value="1"/>
</dbReference>
<evidence type="ECO:0000313" key="3">
    <source>
        <dbReference type="EMBL" id="MFD1523045.1"/>
    </source>
</evidence>
<feature type="region of interest" description="Disordered" evidence="1">
    <location>
        <begin position="1"/>
        <end position="52"/>
    </location>
</feature>
<reference evidence="4" key="1">
    <citation type="journal article" date="2019" name="Int. J. Syst. Evol. Microbiol.">
        <title>The Global Catalogue of Microorganisms (GCM) 10K type strain sequencing project: providing services to taxonomists for standard genome sequencing and annotation.</title>
        <authorList>
            <consortium name="The Broad Institute Genomics Platform"/>
            <consortium name="The Broad Institute Genome Sequencing Center for Infectious Disease"/>
            <person name="Wu L."/>
            <person name="Ma J."/>
        </authorList>
    </citation>
    <scope>NUCLEOTIDE SEQUENCE [LARGE SCALE GENOMIC DNA]</scope>
    <source>
        <strain evidence="4">CCM 7043</strain>
    </source>
</reference>
<sequence>MLSSTPNSNKEVDQLHYRSQHGRRDEHVQGSPVHSHRRHNDERSTRGGYTPEQLAVMTLQRSAGNRAVARLIESQRAESGPAPEPTHVPEVLRSNGRSLESSVRAQMEESLGADFSRVRIHTDTVAQRSALEIGARAYTSGQHVVLGAGGSDPHTLAHELWHVRQQSRGPVAGTDAGNGLSISDPHDRFEREAEMMADRAVGGHRSPAPLDRPLATGVTHDSGSGLPVQRAPFFGSSETSDVAALADAGRRKRLERDYGPLVGPHRVKPESELADDEKVRLNPVWYRLEDFPPALLLDRGRQAVWCFSVGARGEILMGTEMIDTVVEDAEWTRLFDGMHEKNPTLTMEDLRMGLNASGHPTIAAGFESLGRTKTQPARFSGELLWSGPAEGEQGPGHFVINDKSGRYMGPKVRPGLRTEDSLRWMDNVARRMSQHFGIAIGLAETKHGT</sequence>
<dbReference type="EMBL" id="JBHUCO010000055">
    <property type="protein sequence ID" value="MFD1523045.1"/>
    <property type="molecule type" value="Genomic_DNA"/>
</dbReference>
<protein>
    <submittedName>
        <fullName evidence="3">DUF4157 domain-containing protein</fullName>
    </submittedName>
</protein>
<accession>A0ABW4F8H9</accession>
<proteinExistence type="predicted"/>
<dbReference type="RefSeq" id="WP_344722836.1">
    <property type="nucleotide sequence ID" value="NZ_BAAAUS010000014.1"/>
</dbReference>
<keyword evidence="4" id="KW-1185">Reference proteome</keyword>
<feature type="compositionally biased region" description="Basic and acidic residues" evidence="1">
    <location>
        <begin position="10"/>
        <end position="28"/>
    </location>
</feature>
<gene>
    <name evidence="3" type="ORF">ACFSJD_36565</name>
</gene>
<evidence type="ECO:0000259" key="2">
    <source>
        <dbReference type="Pfam" id="PF13699"/>
    </source>
</evidence>
<dbReference type="Proteomes" id="UP001597114">
    <property type="component" value="Unassembled WGS sequence"/>
</dbReference>
<organism evidence="3 4">
    <name type="scientific">Pseudonocardia yunnanensis</name>
    <dbReference type="NCBI Taxonomy" id="58107"/>
    <lineage>
        <taxon>Bacteria</taxon>
        <taxon>Bacillati</taxon>
        <taxon>Actinomycetota</taxon>
        <taxon>Actinomycetes</taxon>
        <taxon>Pseudonocardiales</taxon>
        <taxon>Pseudonocardiaceae</taxon>
        <taxon>Pseudonocardia</taxon>
    </lineage>
</organism>
<feature type="domain" description="eCIS core" evidence="2">
    <location>
        <begin position="99"/>
        <end position="169"/>
    </location>
</feature>
<evidence type="ECO:0000313" key="4">
    <source>
        <dbReference type="Proteomes" id="UP001597114"/>
    </source>
</evidence>